<keyword evidence="3" id="KW-1185">Reference proteome</keyword>
<sequence>MCGPLCVTDTFKSAQVELSETPDCPLCGNRGTLQHVLSGCNIALTQGRYTWRHNQVLRELAEVIEKQRKDAKHIRNKPIKIQFVKEGEVGQKSKKDHIRNAKSGEGLASAEIEDGRHGTFLLRLTAEASLHSQCGECSESLQLEDWPDRGGSNQKLAKQQRKHLPGYDEENSRAGTHPNAQ</sequence>
<evidence type="ECO:0000256" key="1">
    <source>
        <dbReference type="SAM" id="MobiDB-lite"/>
    </source>
</evidence>
<dbReference type="EMBL" id="UYJE01006160">
    <property type="protein sequence ID" value="VDI43593.1"/>
    <property type="molecule type" value="Genomic_DNA"/>
</dbReference>
<gene>
    <name evidence="2" type="ORF">MGAL_10B040285</name>
</gene>
<protein>
    <recommendedName>
        <fullName evidence="4">Reverse transcriptase zinc-binding domain-containing protein</fullName>
    </recommendedName>
</protein>
<evidence type="ECO:0000313" key="3">
    <source>
        <dbReference type="Proteomes" id="UP000596742"/>
    </source>
</evidence>
<evidence type="ECO:0000313" key="2">
    <source>
        <dbReference type="EMBL" id="VDI43593.1"/>
    </source>
</evidence>
<dbReference type="OrthoDB" id="6114554at2759"/>
<comment type="caution">
    <text evidence="2">The sequence shown here is derived from an EMBL/GenBank/DDBJ whole genome shotgun (WGS) entry which is preliminary data.</text>
</comment>
<dbReference type="AlphaFoldDB" id="A0A8B6F5U1"/>
<accession>A0A8B6F5U1</accession>
<evidence type="ECO:0008006" key="4">
    <source>
        <dbReference type="Google" id="ProtNLM"/>
    </source>
</evidence>
<reference evidence="2" key="1">
    <citation type="submission" date="2018-11" db="EMBL/GenBank/DDBJ databases">
        <authorList>
            <person name="Alioto T."/>
            <person name="Alioto T."/>
        </authorList>
    </citation>
    <scope>NUCLEOTIDE SEQUENCE</scope>
</reference>
<dbReference type="Proteomes" id="UP000596742">
    <property type="component" value="Unassembled WGS sequence"/>
</dbReference>
<feature type="region of interest" description="Disordered" evidence="1">
    <location>
        <begin position="142"/>
        <end position="181"/>
    </location>
</feature>
<organism evidence="2 3">
    <name type="scientific">Mytilus galloprovincialis</name>
    <name type="common">Mediterranean mussel</name>
    <dbReference type="NCBI Taxonomy" id="29158"/>
    <lineage>
        <taxon>Eukaryota</taxon>
        <taxon>Metazoa</taxon>
        <taxon>Spiralia</taxon>
        <taxon>Lophotrochozoa</taxon>
        <taxon>Mollusca</taxon>
        <taxon>Bivalvia</taxon>
        <taxon>Autobranchia</taxon>
        <taxon>Pteriomorphia</taxon>
        <taxon>Mytilida</taxon>
        <taxon>Mytiloidea</taxon>
        <taxon>Mytilidae</taxon>
        <taxon>Mytilinae</taxon>
        <taxon>Mytilus</taxon>
    </lineage>
</organism>
<proteinExistence type="predicted"/>
<name>A0A8B6F5U1_MYTGA</name>